<reference evidence="1" key="1">
    <citation type="submission" date="2020-10" db="EMBL/GenBank/DDBJ databases">
        <title>New Zealand Leptospira genomics.</title>
        <authorList>
            <person name="Wilkinson D.A."/>
            <person name="Nisa S."/>
            <person name="Moinet M."/>
            <person name="Benschop J."/>
        </authorList>
    </citation>
    <scope>NUCLEOTIDE SEQUENCE</scope>
    <source>
        <strain evidence="1">ESR8</strain>
    </source>
</reference>
<gene>
    <name evidence="1" type="ORF">IQB77_23350</name>
</gene>
<dbReference type="Proteomes" id="UP000644282">
    <property type="component" value="Unassembled WGS sequence"/>
</dbReference>
<comment type="caution">
    <text evidence="1">The sequence shown here is derived from an EMBL/GenBank/DDBJ whole genome shotgun (WGS) entry which is preliminary data.</text>
</comment>
<evidence type="ECO:0000313" key="2">
    <source>
        <dbReference type="Proteomes" id="UP000644282"/>
    </source>
</evidence>
<dbReference type="GO" id="GO:0016301">
    <property type="term" value="F:kinase activity"/>
    <property type="evidence" value="ECO:0007669"/>
    <property type="project" value="UniProtKB-KW"/>
</dbReference>
<dbReference type="SUPFAM" id="SSF53613">
    <property type="entry name" value="Ribokinase-like"/>
    <property type="match status" value="1"/>
</dbReference>
<evidence type="ECO:0000313" key="1">
    <source>
        <dbReference type="EMBL" id="MBE8432610.1"/>
    </source>
</evidence>
<name>A0AA40WGP0_LEPIR</name>
<dbReference type="AlphaFoldDB" id="A0AA40WGP0"/>
<proteinExistence type="predicted"/>
<sequence>MTAIALTIAGSEASGGAGAQTDLKTFHT</sequence>
<dbReference type="InterPro" id="IPR029056">
    <property type="entry name" value="Ribokinase-like"/>
</dbReference>
<feature type="non-terminal residue" evidence="1">
    <location>
        <position position="28"/>
    </location>
</feature>
<organism evidence="1 2">
    <name type="scientific">Leptospira interrogans serovar Pomona</name>
    <dbReference type="NCBI Taxonomy" id="44276"/>
    <lineage>
        <taxon>Bacteria</taxon>
        <taxon>Pseudomonadati</taxon>
        <taxon>Spirochaetota</taxon>
        <taxon>Spirochaetia</taxon>
        <taxon>Leptospirales</taxon>
        <taxon>Leptospiraceae</taxon>
        <taxon>Leptospira</taxon>
    </lineage>
</organism>
<accession>A0AA40WGP0</accession>
<keyword evidence="1" id="KW-0418">Kinase</keyword>
<protein>
    <submittedName>
        <fullName evidence="1">Bifunctional hydroxymethylpyrimidine kinase/phosphomethylpyrimidine kinase</fullName>
    </submittedName>
</protein>
<dbReference type="EMBL" id="JADDXF010000857">
    <property type="protein sequence ID" value="MBE8432610.1"/>
    <property type="molecule type" value="Genomic_DNA"/>
</dbReference>
<keyword evidence="1" id="KW-0808">Transferase</keyword>
<dbReference type="Gene3D" id="3.40.1190.20">
    <property type="match status" value="1"/>
</dbReference>